<comment type="caution">
    <text evidence="1">The sequence shown here is derived from an EMBL/GenBank/DDBJ whole genome shotgun (WGS) entry which is preliminary data.</text>
</comment>
<gene>
    <name evidence="1" type="ORF">EV672_1167</name>
</gene>
<dbReference type="EMBL" id="SNXW01000016">
    <property type="protein sequence ID" value="TDP79299.1"/>
    <property type="molecule type" value="Genomic_DNA"/>
</dbReference>
<protein>
    <submittedName>
        <fullName evidence="1">Uncharacterized protein</fullName>
    </submittedName>
</protein>
<evidence type="ECO:0000313" key="2">
    <source>
        <dbReference type="Proteomes" id="UP000294593"/>
    </source>
</evidence>
<keyword evidence="2" id="KW-1185">Reference proteome</keyword>
<dbReference type="Proteomes" id="UP000294593">
    <property type="component" value="Unassembled WGS sequence"/>
</dbReference>
<evidence type="ECO:0000313" key="1">
    <source>
        <dbReference type="EMBL" id="TDP79299.1"/>
    </source>
</evidence>
<sequence length="58" mass="6119">MNACPHATRETRAICVLLGGSGLAREPVIRPAVLPALLKPAPPVSRQVEQVMAYRAAA</sequence>
<accession>A0A4R6R0Y4</accession>
<name>A0A4R6R0Y4_9BURK</name>
<organism evidence="1 2">
    <name type="scientific">Aquabacterium commune</name>
    <dbReference type="NCBI Taxonomy" id="70586"/>
    <lineage>
        <taxon>Bacteria</taxon>
        <taxon>Pseudomonadati</taxon>
        <taxon>Pseudomonadota</taxon>
        <taxon>Betaproteobacteria</taxon>
        <taxon>Burkholderiales</taxon>
        <taxon>Aquabacterium</taxon>
    </lineage>
</organism>
<reference evidence="1 2" key="1">
    <citation type="submission" date="2019-03" db="EMBL/GenBank/DDBJ databases">
        <title>Genomic Encyclopedia of Type Strains, Phase IV (KMG-IV): sequencing the most valuable type-strain genomes for metagenomic binning, comparative biology and taxonomic classification.</title>
        <authorList>
            <person name="Goeker M."/>
        </authorList>
    </citation>
    <scope>NUCLEOTIDE SEQUENCE [LARGE SCALE GENOMIC DNA]</scope>
    <source>
        <strain evidence="1 2">DSM 11901</strain>
    </source>
</reference>
<proteinExistence type="predicted"/>
<dbReference type="AlphaFoldDB" id="A0A4R6R0Y4"/>